<feature type="transmembrane region" description="Helical" evidence="1">
    <location>
        <begin position="208"/>
        <end position="231"/>
    </location>
</feature>
<dbReference type="PANTHER" id="PTHR22911:SF135">
    <property type="entry name" value="BLR4310 PROTEIN"/>
    <property type="match status" value="1"/>
</dbReference>
<proteinExistence type="predicted"/>
<dbReference type="PANTHER" id="PTHR22911">
    <property type="entry name" value="ACYL-MALONYL CONDENSING ENZYME-RELATED"/>
    <property type="match status" value="1"/>
</dbReference>
<dbReference type="InterPro" id="IPR000620">
    <property type="entry name" value="EamA_dom"/>
</dbReference>
<feature type="transmembrane region" description="Helical" evidence="1">
    <location>
        <begin position="78"/>
        <end position="95"/>
    </location>
</feature>
<feature type="transmembrane region" description="Helical" evidence="1">
    <location>
        <begin position="12"/>
        <end position="33"/>
    </location>
</feature>
<feature type="transmembrane region" description="Helical" evidence="1">
    <location>
        <begin position="181"/>
        <end position="202"/>
    </location>
</feature>
<feature type="transmembrane region" description="Helical" evidence="1">
    <location>
        <begin position="151"/>
        <end position="169"/>
    </location>
</feature>
<gene>
    <name evidence="3" type="ordered locus">SAR116_0479</name>
</gene>
<dbReference type="InterPro" id="IPR037185">
    <property type="entry name" value="EmrE-like"/>
</dbReference>
<dbReference type="GO" id="GO:0016020">
    <property type="term" value="C:membrane"/>
    <property type="evidence" value="ECO:0007669"/>
    <property type="project" value="InterPro"/>
</dbReference>
<keyword evidence="1" id="KW-0812">Transmembrane</keyword>
<organism evidence="3 4">
    <name type="scientific">Puniceispirillum marinum (strain IMCC1322)</name>
    <dbReference type="NCBI Taxonomy" id="488538"/>
    <lineage>
        <taxon>Bacteria</taxon>
        <taxon>Pseudomonadati</taxon>
        <taxon>Pseudomonadota</taxon>
        <taxon>Alphaproteobacteria</taxon>
        <taxon>Candidatus Puniceispirillales</taxon>
        <taxon>Candidatus Puniceispirillaceae</taxon>
        <taxon>Candidatus Puniceispirillum</taxon>
    </lineage>
</organism>
<sequence length="330" mass="36155">MGKIKQSSAKGAFLSLVGFGLYSTHDVVVKYLGGFYTPFQIMFFSVLFSFPLVTLYILRNPRTGSLWPHHPVQMSIRVLATSLSGFCTFYAFSVLPLAQTYALLFLTPILITVLSIPVLGERVGLHRGLSVLVGFIGVLVVLQPGDVSFTLGHLAGLGGVVGAATNSLITRRIGQREKMAVMLLYPMLGNFLIMGSVLPFVYEPMPLLHLGSIAILALLGFLAMFFIVSAFQNANAAIIAPMQYSQILWAGFFGLILFSDQVTISLVAGSALIIASGLYIVKRELSQKQSLQPVLSEAIFRPDNGLRPRFAISHSFFKKFKRGKKDKRIE</sequence>
<evidence type="ECO:0000256" key="1">
    <source>
        <dbReference type="SAM" id="Phobius"/>
    </source>
</evidence>
<keyword evidence="4" id="KW-1185">Reference proteome</keyword>
<dbReference type="AlphaFoldDB" id="D5BR08"/>
<evidence type="ECO:0000259" key="2">
    <source>
        <dbReference type="Pfam" id="PF00892"/>
    </source>
</evidence>
<keyword evidence="1" id="KW-1133">Transmembrane helix</keyword>
<name>D5BR08_PUNMI</name>
<accession>D5BR08</accession>
<dbReference type="eggNOG" id="COG0697">
    <property type="taxonomic scope" value="Bacteria"/>
</dbReference>
<dbReference type="SUPFAM" id="SSF103481">
    <property type="entry name" value="Multidrug resistance efflux transporter EmrE"/>
    <property type="match status" value="2"/>
</dbReference>
<feature type="transmembrane region" description="Helical" evidence="1">
    <location>
        <begin position="127"/>
        <end position="145"/>
    </location>
</feature>
<feature type="transmembrane region" description="Helical" evidence="1">
    <location>
        <begin position="238"/>
        <end position="258"/>
    </location>
</feature>
<dbReference type="Pfam" id="PF00892">
    <property type="entry name" value="EamA"/>
    <property type="match status" value="2"/>
</dbReference>
<reference evidence="3 4" key="1">
    <citation type="journal article" date="2010" name="J. Bacteriol.">
        <title>Complete genome sequence of "Candidatus Puniceispirillum marinum" IMCC1322, a representative of the SAR116 clade in the Alphaproteobacteria.</title>
        <authorList>
            <person name="Oh H.M."/>
            <person name="Kwon K.K."/>
            <person name="Kang I."/>
            <person name="Kang S.G."/>
            <person name="Lee J.H."/>
            <person name="Kim S.J."/>
            <person name="Cho J.C."/>
        </authorList>
    </citation>
    <scope>NUCLEOTIDE SEQUENCE [LARGE SCALE GENOMIC DNA]</scope>
    <source>
        <strain evidence="3 4">IMCC1322</strain>
    </source>
</reference>
<dbReference type="RefSeq" id="WP_013045351.1">
    <property type="nucleotide sequence ID" value="NC_014010.1"/>
</dbReference>
<feature type="transmembrane region" description="Helical" evidence="1">
    <location>
        <begin position="39"/>
        <end position="58"/>
    </location>
</feature>
<dbReference type="KEGG" id="apb:SAR116_0479"/>
<evidence type="ECO:0000313" key="3">
    <source>
        <dbReference type="EMBL" id="ADE38722.1"/>
    </source>
</evidence>
<evidence type="ECO:0000313" key="4">
    <source>
        <dbReference type="Proteomes" id="UP000007460"/>
    </source>
</evidence>
<keyword evidence="1" id="KW-0472">Membrane</keyword>
<feature type="domain" description="EamA" evidence="2">
    <location>
        <begin position="151"/>
        <end position="279"/>
    </location>
</feature>
<protein>
    <submittedName>
        <fullName evidence="3">Integral membrane protein, putative</fullName>
    </submittedName>
</protein>
<feature type="transmembrane region" description="Helical" evidence="1">
    <location>
        <begin position="264"/>
        <end position="281"/>
    </location>
</feature>
<dbReference type="Proteomes" id="UP000007460">
    <property type="component" value="Chromosome"/>
</dbReference>
<dbReference type="OrthoDB" id="9812899at2"/>
<dbReference type="STRING" id="488538.SAR116_0479"/>
<dbReference type="EMBL" id="CP001751">
    <property type="protein sequence ID" value="ADE38722.1"/>
    <property type="molecule type" value="Genomic_DNA"/>
</dbReference>
<dbReference type="HOGENOM" id="CLU_032828_2_0_5"/>
<feature type="domain" description="EamA" evidence="2">
    <location>
        <begin position="10"/>
        <end position="142"/>
    </location>
</feature>
<feature type="transmembrane region" description="Helical" evidence="1">
    <location>
        <begin position="101"/>
        <end position="120"/>
    </location>
</feature>